<evidence type="ECO:0000313" key="1">
    <source>
        <dbReference type="Ensembl" id="ENSOTSP00005146242.1"/>
    </source>
</evidence>
<proteinExistence type="predicted"/>
<dbReference type="Ensembl" id="ENSOTST00005191941.1">
    <property type="protein sequence ID" value="ENSOTSP00005146242.1"/>
    <property type="gene ID" value="ENSOTSG00005067150.1"/>
</dbReference>
<dbReference type="SUPFAM" id="SSF56219">
    <property type="entry name" value="DNase I-like"/>
    <property type="match status" value="1"/>
</dbReference>
<name>A0AAZ3RXI7_ONCTS</name>
<dbReference type="Gene3D" id="3.60.10.10">
    <property type="entry name" value="Endonuclease/exonuclease/phosphatase"/>
    <property type="match status" value="1"/>
</dbReference>
<dbReference type="InterPro" id="IPR036691">
    <property type="entry name" value="Endo/exonu/phosph_ase_sf"/>
</dbReference>
<reference evidence="2" key="1">
    <citation type="journal article" date="2018" name="PLoS ONE">
        <title>Chinook salmon (Oncorhynchus tshawytscha) genome and transcriptome.</title>
        <authorList>
            <person name="Christensen K.A."/>
            <person name="Leong J.S."/>
            <person name="Sakhrani D."/>
            <person name="Biagi C.A."/>
            <person name="Minkley D.R."/>
            <person name="Withler R.E."/>
            <person name="Rondeau E.B."/>
            <person name="Koop B.F."/>
            <person name="Devlin R.H."/>
        </authorList>
    </citation>
    <scope>NUCLEOTIDE SEQUENCE [LARGE SCALE GENOMIC DNA]</scope>
</reference>
<sequence length="132" mass="15166">MNHDFIVMLLNSHGLNSAIKFQNRYYKCVAHSSATNKMKGVLLLFDRKLHVQVDGFDNDDEGHFVFVTTVVNHTKMCFASKYCPNIPNSNFLRFISKRLLYLSEYQLVVGGDFNQVCNSQLDRSHALSNIIF</sequence>
<dbReference type="GeneTree" id="ENSGT01140000282669"/>
<accession>A0AAZ3RXI7</accession>
<reference evidence="1" key="3">
    <citation type="submission" date="2025-09" db="UniProtKB">
        <authorList>
            <consortium name="Ensembl"/>
        </authorList>
    </citation>
    <scope>IDENTIFICATION</scope>
</reference>
<organism evidence="1 2">
    <name type="scientific">Oncorhynchus tshawytscha</name>
    <name type="common">Chinook salmon</name>
    <name type="synonym">Salmo tshawytscha</name>
    <dbReference type="NCBI Taxonomy" id="74940"/>
    <lineage>
        <taxon>Eukaryota</taxon>
        <taxon>Metazoa</taxon>
        <taxon>Chordata</taxon>
        <taxon>Craniata</taxon>
        <taxon>Vertebrata</taxon>
        <taxon>Euteleostomi</taxon>
        <taxon>Actinopterygii</taxon>
        <taxon>Neopterygii</taxon>
        <taxon>Teleostei</taxon>
        <taxon>Protacanthopterygii</taxon>
        <taxon>Salmoniformes</taxon>
        <taxon>Salmonidae</taxon>
        <taxon>Salmoninae</taxon>
        <taxon>Oncorhynchus</taxon>
    </lineage>
</organism>
<keyword evidence="2" id="KW-1185">Reference proteome</keyword>
<dbReference type="Proteomes" id="UP000694402">
    <property type="component" value="Unassembled WGS sequence"/>
</dbReference>
<protein>
    <submittedName>
        <fullName evidence="1">Uncharacterized protein</fullName>
    </submittedName>
</protein>
<reference evidence="1" key="2">
    <citation type="submission" date="2025-08" db="UniProtKB">
        <authorList>
            <consortium name="Ensembl"/>
        </authorList>
    </citation>
    <scope>IDENTIFICATION</scope>
</reference>
<evidence type="ECO:0000313" key="2">
    <source>
        <dbReference type="Proteomes" id="UP000694402"/>
    </source>
</evidence>
<dbReference type="AlphaFoldDB" id="A0AAZ3RXI7"/>